<gene>
    <name evidence="2" type="ORF">GCM10010276_06620</name>
</gene>
<keyword evidence="1" id="KW-1133">Transmembrane helix</keyword>
<name>A0ABN3KXV9_STRLO</name>
<protein>
    <submittedName>
        <fullName evidence="2">Uncharacterized protein</fullName>
    </submittedName>
</protein>
<organism evidence="2 3">
    <name type="scientific">Streptomyces longisporus</name>
    <dbReference type="NCBI Taxonomy" id="1948"/>
    <lineage>
        <taxon>Bacteria</taxon>
        <taxon>Bacillati</taxon>
        <taxon>Actinomycetota</taxon>
        <taxon>Actinomycetes</taxon>
        <taxon>Kitasatosporales</taxon>
        <taxon>Streptomycetaceae</taxon>
        <taxon>Streptomyces</taxon>
    </lineage>
</organism>
<evidence type="ECO:0000256" key="1">
    <source>
        <dbReference type="SAM" id="Phobius"/>
    </source>
</evidence>
<dbReference type="RefSeq" id="WP_344398473.1">
    <property type="nucleotide sequence ID" value="NZ_BAAASG010000002.1"/>
</dbReference>
<proteinExistence type="predicted"/>
<keyword evidence="1" id="KW-0472">Membrane</keyword>
<sequence>MGDIAKGVLGGAWAMLVGWIMPSGVNLAIFWLIIAPELRHVSSVARMRLASGTSASVTLLVGSILAGLILHALQNTLYRILEGYMLWPRRLYQYGCARQLQVKRNLRDRAAFMRLERREQDGSLRPEGAEQLAQLRANSRTAQLANRDRARTAAQRAILQEKLARYPVNDEQVAPTRLGNAIRRLEEYGYDRYRLDTQVIWHELTGAAPDSTRRQVELTRTRVDFFVALLYGHGAVALSGLVVLSASTHPAVHLALAAACLTGLIPLWYRAAVSATDEWAAAVRALVNLGRKPLAESLGFSLPVTVAEERAMWTLVCRLSRLPYHERAASLDQYRAQPPA</sequence>
<feature type="transmembrane region" description="Helical" evidence="1">
    <location>
        <begin position="54"/>
        <end position="73"/>
    </location>
</feature>
<keyword evidence="3" id="KW-1185">Reference proteome</keyword>
<feature type="transmembrane region" description="Helical" evidence="1">
    <location>
        <begin position="223"/>
        <end position="244"/>
    </location>
</feature>
<evidence type="ECO:0000313" key="3">
    <source>
        <dbReference type="Proteomes" id="UP001501777"/>
    </source>
</evidence>
<comment type="caution">
    <text evidence="2">The sequence shown here is derived from an EMBL/GenBank/DDBJ whole genome shotgun (WGS) entry which is preliminary data.</text>
</comment>
<evidence type="ECO:0000313" key="2">
    <source>
        <dbReference type="EMBL" id="GAA2474155.1"/>
    </source>
</evidence>
<feature type="transmembrane region" description="Helical" evidence="1">
    <location>
        <begin position="250"/>
        <end position="269"/>
    </location>
</feature>
<dbReference type="Proteomes" id="UP001501777">
    <property type="component" value="Unassembled WGS sequence"/>
</dbReference>
<accession>A0ABN3KXV9</accession>
<reference evidence="2 3" key="1">
    <citation type="journal article" date="2019" name="Int. J. Syst. Evol. Microbiol.">
        <title>The Global Catalogue of Microorganisms (GCM) 10K type strain sequencing project: providing services to taxonomists for standard genome sequencing and annotation.</title>
        <authorList>
            <consortium name="The Broad Institute Genomics Platform"/>
            <consortium name="The Broad Institute Genome Sequencing Center for Infectious Disease"/>
            <person name="Wu L."/>
            <person name="Ma J."/>
        </authorList>
    </citation>
    <scope>NUCLEOTIDE SEQUENCE [LARGE SCALE GENOMIC DNA]</scope>
    <source>
        <strain evidence="2 3">JCM 4395</strain>
    </source>
</reference>
<dbReference type="EMBL" id="BAAASG010000002">
    <property type="protein sequence ID" value="GAA2474155.1"/>
    <property type="molecule type" value="Genomic_DNA"/>
</dbReference>
<feature type="transmembrane region" description="Helical" evidence="1">
    <location>
        <begin position="12"/>
        <end position="34"/>
    </location>
</feature>
<keyword evidence="1" id="KW-0812">Transmembrane</keyword>